<evidence type="ECO:0000313" key="2">
    <source>
        <dbReference type="Proteomes" id="UP000199515"/>
    </source>
</evidence>
<gene>
    <name evidence="1" type="ORF">SAMN05421504_102125</name>
</gene>
<dbReference type="InterPro" id="IPR023198">
    <property type="entry name" value="PGP-like_dom2"/>
</dbReference>
<dbReference type="PANTHER" id="PTHR43434:SF1">
    <property type="entry name" value="PHOSPHOGLYCOLATE PHOSPHATASE"/>
    <property type="match status" value="1"/>
</dbReference>
<evidence type="ECO:0000313" key="1">
    <source>
        <dbReference type="EMBL" id="SDX04141.1"/>
    </source>
</evidence>
<dbReference type="GO" id="GO:0008967">
    <property type="term" value="F:phosphoglycolate phosphatase activity"/>
    <property type="evidence" value="ECO:0007669"/>
    <property type="project" value="TreeGrafter"/>
</dbReference>
<dbReference type="Gene3D" id="3.40.50.1000">
    <property type="entry name" value="HAD superfamily/HAD-like"/>
    <property type="match status" value="2"/>
</dbReference>
<dbReference type="InterPro" id="IPR041492">
    <property type="entry name" value="HAD_2"/>
</dbReference>
<organism evidence="1 2">
    <name type="scientific">Amycolatopsis xylanica</name>
    <dbReference type="NCBI Taxonomy" id="589385"/>
    <lineage>
        <taxon>Bacteria</taxon>
        <taxon>Bacillati</taxon>
        <taxon>Actinomycetota</taxon>
        <taxon>Actinomycetes</taxon>
        <taxon>Pseudonocardiales</taxon>
        <taxon>Pseudonocardiaceae</taxon>
        <taxon>Amycolatopsis</taxon>
    </lineage>
</organism>
<sequence length="206" mass="21750">MGITVGFDLDMTLIDPRPGMSAVMNALGAERGVEIDGDHFAANLGPPLQHVLRDSGAPEERIDELVDRFREMYPEIVVPQTVALPGAAEALKAVRAAGGRTLVVTGKFGRNAWLHVKALGFEVDELVGELWSTEKAAALTEHGAVAYVGDHVGDMRGALTAGIPGIAVVSGPCSRTELEEAGADVVFDTLDEFPAWFSGFAASLTH</sequence>
<dbReference type="Proteomes" id="UP000199515">
    <property type="component" value="Unassembled WGS sequence"/>
</dbReference>
<reference evidence="1 2" key="1">
    <citation type="submission" date="2016-10" db="EMBL/GenBank/DDBJ databases">
        <authorList>
            <person name="de Groot N.N."/>
        </authorList>
    </citation>
    <scope>NUCLEOTIDE SEQUENCE [LARGE SCALE GENOMIC DNA]</scope>
    <source>
        <strain evidence="1 2">CPCC 202699</strain>
    </source>
</reference>
<dbReference type="Gene3D" id="1.10.150.240">
    <property type="entry name" value="Putative phosphatase, domain 2"/>
    <property type="match status" value="1"/>
</dbReference>
<keyword evidence="2" id="KW-1185">Reference proteome</keyword>
<proteinExistence type="predicted"/>
<protein>
    <submittedName>
        <fullName evidence="1">Phosphoglycolate phosphatase</fullName>
    </submittedName>
</protein>
<dbReference type="InterPro" id="IPR050155">
    <property type="entry name" value="HAD-like_hydrolase_sf"/>
</dbReference>
<dbReference type="AlphaFoldDB" id="A0A1H2YGL5"/>
<dbReference type="PANTHER" id="PTHR43434">
    <property type="entry name" value="PHOSPHOGLYCOLATE PHOSPHATASE"/>
    <property type="match status" value="1"/>
</dbReference>
<dbReference type="GO" id="GO:0006281">
    <property type="term" value="P:DNA repair"/>
    <property type="evidence" value="ECO:0007669"/>
    <property type="project" value="TreeGrafter"/>
</dbReference>
<name>A0A1H2YGL5_9PSEU</name>
<dbReference type="InterPro" id="IPR023214">
    <property type="entry name" value="HAD_sf"/>
</dbReference>
<dbReference type="Pfam" id="PF13419">
    <property type="entry name" value="HAD_2"/>
    <property type="match status" value="1"/>
</dbReference>
<dbReference type="EMBL" id="FNON01000002">
    <property type="protein sequence ID" value="SDX04141.1"/>
    <property type="molecule type" value="Genomic_DNA"/>
</dbReference>
<dbReference type="InterPro" id="IPR036412">
    <property type="entry name" value="HAD-like_sf"/>
</dbReference>
<accession>A0A1H2YGL5</accession>
<dbReference type="SUPFAM" id="SSF56784">
    <property type="entry name" value="HAD-like"/>
    <property type="match status" value="1"/>
</dbReference>
<dbReference type="OrthoDB" id="9793014at2"/>
<dbReference type="SFLD" id="SFLDS00003">
    <property type="entry name" value="Haloacid_Dehalogenase"/>
    <property type="match status" value="1"/>
</dbReference>
<dbReference type="SFLD" id="SFLDG01129">
    <property type="entry name" value="C1.5:_HAD__Beta-PGM__Phosphata"/>
    <property type="match status" value="1"/>
</dbReference>
<dbReference type="STRING" id="589385.SAMN05421504_102125"/>
<dbReference type="RefSeq" id="WP_091288064.1">
    <property type="nucleotide sequence ID" value="NZ_FNON01000002.1"/>
</dbReference>